<comment type="caution">
    <text evidence="1">The sequence shown here is derived from an EMBL/GenBank/DDBJ whole genome shotgun (WGS) entry which is preliminary data.</text>
</comment>
<dbReference type="AlphaFoldDB" id="A0A9N9IQ05"/>
<evidence type="ECO:0000313" key="2">
    <source>
        <dbReference type="Proteomes" id="UP000789405"/>
    </source>
</evidence>
<protein>
    <submittedName>
        <fullName evidence="1">22759_t:CDS:1</fullName>
    </submittedName>
</protein>
<sequence>IEEQEVKSTLIEMKKTQDLYKKKEEILAMIGKRTLIEEF</sequence>
<keyword evidence="2" id="KW-1185">Reference proteome</keyword>
<feature type="non-terminal residue" evidence="1">
    <location>
        <position position="1"/>
    </location>
</feature>
<accession>A0A9N9IQ05</accession>
<name>A0A9N9IQ05_9GLOM</name>
<reference evidence="1" key="1">
    <citation type="submission" date="2021-06" db="EMBL/GenBank/DDBJ databases">
        <authorList>
            <person name="Kallberg Y."/>
            <person name="Tangrot J."/>
            <person name="Rosling A."/>
        </authorList>
    </citation>
    <scope>NUCLEOTIDE SEQUENCE</scope>
    <source>
        <strain evidence="1">MA453B</strain>
    </source>
</reference>
<gene>
    <name evidence="1" type="ORF">DERYTH_LOCUS16339</name>
</gene>
<organism evidence="1 2">
    <name type="scientific">Dentiscutata erythropus</name>
    <dbReference type="NCBI Taxonomy" id="1348616"/>
    <lineage>
        <taxon>Eukaryota</taxon>
        <taxon>Fungi</taxon>
        <taxon>Fungi incertae sedis</taxon>
        <taxon>Mucoromycota</taxon>
        <taxon>Glomeromycotina</taxon>
        <taxon>Glomeromycetes</taxon>
        <taxon>Diversisporales</taxon>
        <taxon>Gigasporaceae</taxon>
        <taxon>Dentiscutata</taxon>
    </lineage>
</organism>
<dbReference type="Proteomes" id="UP000789405">
    <property type="component" value="Unassembled WGS sequence"/>
</dbReference>
<evidence type="ECO:0000313" key="1">
    <source>
        <dbReference type="EMBL" id="CAG8744832.1"/>
    </source>
</evidence>
<proteinExistence type="predicted"/>
<dbReference type="EMBL" id="CAJVPY010014135">
    <property type="protein sequence ID" value="CAG8744832.1"/>
    <property type="molecule type" value="Genomic_DNA"/>
</dbReference>